<dbReference type="Proteomes" id="UP001172101">
    <property type="component" value="Unassembled WGS sequence"/>
</dbReference>
<proteinExistence type="predicted"/>
<name>A0AA40E0T1_9PEZI</name>
<keyword evidence="3" id="KW-1185">Reference proteome</keyword>
<feature type="transmembrane region" description="Helical" evidence="1">
    <location>
        <begin position="83"/>
        <end position="105"/>
    </location>
</feature>
<evidence type="ECO:0000313" key="2">
    <source>
        <dbReference type="EMBL" id="KAK0718488.1"/>
    </source>
</evidence>
<dbReference type="AlphaFoldDB" id="A0AA40E0T1"/>
<dbReference type="RefSeq" id="XP_060297281.1">
    <property type="nucleotide sequence ID" value="XM_060442121.1"/>
</dbReference>
<keyword evidence="1" id="KW-0812">Transmembrane</keyword>
<accession>A0AA40E0T1</accession>
<protein>
    <submittedName>
        <fullName evidence="2">Uncharacterized protein</fullName>
    </submittedName>
</protein>
<evidence type="ECO:0000313" key="3">
    <source>
        <dbReference type="Proteomes" id="UP001172101"/>
    </source>
</evidence>
<evidence type="ECO:0000256" key="1">
    <source>
        <dbReference type="SAM" id="Phobius"/>
    </source>
</evidence>
<reference evidence="2" key="1">
    <citation type="submission" date="2023-06" db="EMBL/GenBank/DDBJ databases">
        <title>Genome-scale phylogeny and comparative genomics of the fungal order Sordariales.</title>
        <authorList>
            <consortium name="Lawrence Berkeley National Laboratory"/>
            <person name="Hensen N."/>
            <person name="Bonometti L."/>
            <person name="Westerberg I."/>
            <person name="Brannstrom I.O."/>
            <person name="Guillou S."/>
            <person name="Cros-Aarteil S."/>
            <person name="Calhoun S."/>
            <person name="Haridas S."/>
            <person name="Kuo A."/>
            <person name="Mondo S."/>
            <person name="Pangilinan J."/>
            <person name="Riley R."/>
            <person name="LaButti K."/>
            <person name="Andreopoulos B."/>
            <person name="Lipzen A."/>
            <person name="Chen C."/>
            <person name="Yanf M."/>
            <person name="Daum C."/>
            <person name="Ng V."/>
            <person name="Clum A."/>
            <person name="Steindorff A."/>
            <person name="Ohm R."/>
            <person name="Martin F."/>
            <person name="Silar P."/>
            <person name="Natvig D."/>
            <person name="Lalanne C."/>
            <person name="Gautier V."/>
            <person name="Ament-velasquez S.L."/>
            <person name="Kruys A."/>
            <person name="Hutchinson M.I."/>
            <person name="Powell A.J."/>
            <person name="Barry K."/>
            <person name="Miller A.N."/>
            <person name="Grigoriev I.V."/>
            <person name="Debuchy R."/>
            <person name="Gladieux P."/>
            <person name="Thoren M.H."/>
            <person name="Johannesson H."/>
        </authorList>
    </citation>
    <scope>NUCLEOTIDE SEQUENCE</scope>
    <source>
        <strain evidence="2">SMH2392-1A</strain>
    </source>
</reference>
<sequence length="253" mass="28005">MLGCSRSRGSCWLLRHEMTRFSCTPSSVLVSRNSLTACRKLEASRVDHAVHSASCSACDALRVAPYELKSDGMRLRDDEQRMAVHVLLLAAAAAVAAAAGGFLALPSSLACSRRIFRSLLELRRSPIHCPNLCLSKAILTPSLSRFTASFTRSPSRRSSSRQSKHSSPSCTSAMALLISSTISFSTRQLLGSRCSSMSLSRSGLRHWAWLPLSTMACTRSSSSTTRRRMRWTSLRKNCLWRSNFLRTRSISRE</sequence>
<gene>
    <name evidence="2" type="ORF">B0T26DRAFT_713442</name>
</gene>
<keyword evidence="1" id="KW-1133">Transmembrane helix</keyword>
<keyword evidence="1" id="KW-0472">Membrane</keyword>
<comment type="caution">
    <text evidence="2">The sequence shown here is derived from an EMBL/GenBank/DDBJ whole genome shotgun (WGS) entry which is preliminary data.</text>
</comment>
<dbReference type="GeneID" id="85325391"/>
<organism evidence="2 3">
    <name type="scientific">Lasiosphaeria miniovina</name>
    <dbReference type="NCBI Taxonomy" id="1954250"/>
    <lineage>
        <taxon>Eukaryota</taxon>
        <taxon>Fungi</taxon>
        <taxon>Dikarya</taxon>
        <taxon>Ascomycota</taxon>
        <taxon>Pezizomycotina</taxon>
        <taxon>Sordariomycetes</taxon>
        <taxon>Sordariomycetidae</taxon>
        <taxon>Sordariales</taxon>
        <taxon>Lasiosphaeriaceae</taxon>
        <taxon>Lasiosphaeria</taxon>
    </lineage>
</organism>
<dbReference type="EMBL" id="JAUIRO010000004">
    <property type="protein sequence ID" value="KAK0718488.1"/>
    <property type="molecule type" value="Genomic_DNA"/>
</dbReference>